<sequence>MRIWHLCAAIFAALFVPLMAAAQDVSLTSRDGALTLDGTLMGFDGEFYRIETRYGLLTVDAQGVICTGPGCPDLTAPLAVIRIVGDQGAGRALVPSLFRAFAAERGLEVAETAEAGGFRLELTEPAEGRTLARISFAPLSPDRARAELMAARAELILSPHPEPGLGERTIALDALVPVVATDNPLPAIATADLARVLAGDVTNWAELGGPDMPVVVHALDQAAAFQQALDTRLGRPVRAEVRHGDTATLAQAVARDPYGVAMIGRAEAAEARVLPLTDSCGFPLLPDALSVKAEDYPLALPIRFLTPRRRLPLMAREFLDFLSMPAAQAAIAAAGYVDRAPERRPMTADGLRLINAVRGVGEDVALADLKALVEMMAGADRLSLTFRFTDGSSTLDGPSRDNLADLARMLEAGLFTGEDMLLVGFSDGSGDARANRDLSRARADAVLQALSGLVEDLPEGQEMPRVAAFGETSPMACDTTAGGRRINRRVEVWLRPHGG</sequence>
<protein>
    <recommendedName>
        <fullName evidence="4">OmpA-like domain-containing protein</fullName>
    </recommendedName>
</protein>
<dbReference type="InterPro" id="IPR050811">
    <property type="entry name" value="Phosphate_ABC_transporter"/>
</dbReference>
<dbReference type="PANTHER" id="PTHR30570">
    <property type="entry name" value="PERIPLASMIC PHOSPHATE BINDING COMPONENT OF PHOSPHATE ABC TRANSPORTER"/>
    <property type="match status" value="1"/>
</dbReference>
<feature type="signal peptide" evidence="3">
    <location>
        <begin position="1"/>
        <end position="22"/>
    </location>
</feature>
<dbReference type="GO" id="GO:0016020">
    <property type="term" value="C:membrane"/>
    <property type="evidence" value="ECO:0007669"/>
    <property type="project" value="UniProtKB-UniRule"/>
</dbReference>
<dbReference type="InterPro" id="IPR036737">
    <property type="entry name" value="OmpA-like_sf"/>
</dbReference>
<gene>
    <name evidence="5" type="ORF">E7811_06835</name>
</gene>
<dbReference type="Proteomes" id="UP000309450">
    <property type="component" value="Unassembled WGS sequence"/>
</dbReference>
<dbReference type="PROSITE" id="PS51123">
    <property type="entry name" value="OMPA_2"/>
    <property type="match status" value="1"/>
</dbReference>
<dbReference type="Pfam" id="PF12849">
    <property type="entry name" value="PBP_like_2"/>
    <property type="match status" value="1"/>
</dbReference>
<evidence type="ECO:0000259" key="4">
    <source>
        <dbReference type="PROSITE" id="PS51123"/>
    </source>
</evidence>
<accession>A0A4S3MS68</accession>
<feature type="domain" description="OmpA-like" evidence="4">
    <location>
        <begin position="375"/>
        <end position="498"/>
    </location>
</feature>
<dbReference type="InterPro" id="IPR024370">
    <property type="entry name" value="PBP_domain"/>
</dbReference>
<evidence type="ECO:0000313" key="5">
    <source>
        <dbReference type="EMBL" id="THD85406.1"/>
    </source>
</evidence>
<proteinExistence type="predicted"/>
<dbReference type="EMBL" id="SSND01000001">
    <property type="protein sequence ID" value="THD85406.1"/>
    <property type="molecule type" value="Genomic_DNA"/>
</dbReference>
<dbReference type="SUPFAM" id="SSF103088">
    <property type="entry name" value="OmpA-like"/>
    <property type="match status" value="1"/>
</dbReference>
<dbReference type="PANTHER" id="PTHR30570:SF1">
    <property type="entry name" value="PHOSPHATE-BINDING PROTEIN PSTS"/>
    <property type="match status" value="1"/>
</dbReference>
<evidence type="ECO:0000313" key="6">
    <source>
        <dbReference type="Proteomes" id="UP000309450"/>
    </source>
</evidence>
<dbReference type="AlphaFoldDB" id="A0A4S3MS68"/>
<reference evidence="5 6" key="1">
    <citation type="submission" date="2019-04" db="EMBL/GenBank/DDBJ databases">
        <title>Draft genome sequence of Gemmobacter aestuarii sp. nov.</title>
        <authorList>
            <person name="Hameed A."/>
            <person name="Lin S.-Y."/>
            <person name="Shahina M."/>
            <person name="Lai W.-A."/>
            <person name="Young C.-C."/>
        </authorList>
    </citation>
    <scope>NUCLEOTIDE SEQUENCE [LARGE SCALE GENOMIC DNA]</scope>
    <source>
        <strain evidence="5 6">CC-PW-75</strain>
    </source>
</reference>
<comment type="caution">
    <text evidence="5">The sequence shown here is derived from an EMBL/GenBank/DDBJ whole genome shotgun (WGS) entry which is preliminary data.</text>
</comment>
<evidence type="ECO:0000256" key="2">
    <source>
        <dbReference type="PROSITE-ProRule" id="PRU00473"/>
    </source>
</evidence>
<name>A0A4S3MS68_9RHOB</name>
<feature type="chain" id="PRO_5020901822" description="OmpA-like domain-containing protein" evidence="3">
    <location>
        <begin position="23"/>
        <end position="499"/>
    </location>
</feature>
<evidence type="ECO:0000256" key="1">
    <source>
        <dbReference type="ARBA" id="ARBA00022729"/>
    </source>
</evidence>
<keyword evidence="6" id="KW-1185">Reference proteome</keyword>
<dbReference type="Gene3D" id="3.30.1330.60">
    <property type="entry name" value="OmpA-like domain"/>
    <property type="match status" value="1"/>
</dbReference>
<dbReference type="SUPFAM" id="SSF53850">
    <property type="entry name" value="Periplasmic binding protein-like II"/>
    <property type="match status" value="1"/>
</dbReference>
<dbReference type="OrthoDB" id="9790048at2"/>
<organism evidence="5 6">
    <name type="scientific">Aliigemmobacter aestuarii</name>
    <dbReference type="NCBI Taxonomy" id="1445661"/>
    <lineage>
        <taxon>Bacteria</taxon>
        <taxon>Pseudomonadati</taxon>
        <taxon>Pseudomonadota</taxon>
        <taxon>Alphaproteobacteria</taxon>
        <taxon>Rhodobacterales</taxon>
        <taxon>Paracoccaceae</taxon>
        <taxon>Aliigemmobacter</taxon>
    </lineage>
</organism>
<dbReference type="Pfam" id="PF00691">
    <property type="entry name" value="OmpA"/>
    <property type="match status" value="1"/>
</dbReference>
<dbReference type="RefSeq" id="WP_136393780.1">
    <property type="nucleotide sequence ID" value="NZ_SSND01000001.1"/>
</dbReference>
<keyword evidence="1 3" id="KW-0732">Signal</keyword>
<dbReference type="InterPro" id="IPR006665">
    <property type="entry name" value="OmpA-like"/>
</dbReference>
<keyword evidence="2" id="KW-0472">Membrane</keyword>
<dbReference type="CDD" id="cd07185">
    <property type="entry name" value="OmpA_C-like"/>
    <property type="match status" value="1"/>
</dbReference>
<dbReference type="Gene3D" id="3.40.190.10">
    <property type="entry name" value="Periplasmic binding protein-like II"/>
    <property type="match status" value="2"/>
</dbReference>
<evidence type="ECO:0000256" key="3">
    <source>
        <dbReference type="SAM" id="SignalP"/>
    </source>
</evidence>